<gene>
    <name evidence="3" type="ORF">JOC27_000807</name>
</gene>
<dbReference type="InterPro" id="IPR003583">
    <property type="entry name" value="Hlx-hairpin-Hlx_DNA-bd_motif"/>
</dbReference>
<dbReference type="RefSeq" id="WP_239529565.1">
    <property type="nucleotide sequence ID" value="NZ_CBCRXA010000004.1"/>
</dbReference>
<dbReference type="Gene3D" id="3.10.560.10">
    <property type="entry name" value="Outer membrane lipoprotein wza domain like"/>
    <property type="match status" value="1"/>
</dbReference>
<dbReference type="PANTHER" id="PTHR21180:SF32">
    <property type="entry name" value="ENDONUCLEASE_EXONUCLEASE_PHOSPHATASE FAMILY DOMAIN-CONTAINING PROTEIN 1"/>
    <property type="match status" value="1"/>
</dbReference>
<evidence type="ECO:0000313" key="3">
    <source>
        <dbReference type="EMBL" id="MBM7657364.1"/>
    </source>
</evidence>
<feature type="domain" description="Helix-hairpin-helix DNA-binding motif class 1" evidence="2">
    <location>
        <begin position="208"/>
        <end position="227"/>
    </location>
</feature>
<dbReference type="NCBIfam" id="TIGR00426">
    <property type="entry name" value="competence protein ComEA helix-hairpin-helix repeat region"/>
    <property type="match status" value="1"/>
</dbReference>
<reference evidence="3 4" key="1">
    <citation type="submission" date="2021-01" db="EMBL/GenBank/DDBJ databases">
        <title>Genomic Encyclopedia of Type Strains, Phase IV (KMG-IV): sequencing the most valuable type-strain genomes for metagenomic binning, comparative biology and taxonomic classification.</title>
        <authorList>
            <person name="Goeker M."/>
        </authorList>
    </citation>
    <scope>NUCLEOTIDE SEQUENCE [LARGE SCALE GENOMIC DNA]</scope>
    <source>
        <strain evidence="3 4">DSM 100968</strain>
    </source>
</reference>
<organism evidence="3 4">
    <name type="scientific">Sporolactobacillus spathodeae</name>
    <dbReference type="NCBI Taxonomy" id="1465502"/>
    <lineage>
        <taxon>Bacteria</taxon>
        <taxon>Bacillati</taxon>
        <taxon>Bacillota</taxon>
        <taxon>Bacilli</taxon>
        <taxon>Bacillales</taxon>
        <taxon>Sporolactobacillaceae</taxon>
        <taxon>Sporolactobacillus</taxon>
    </lineage>
</organism>
<evidence type="ECO:0000256" key="1">
    <source>
        <dbReference type="SAM" id="MobiDB-lite"/>
    </source>
</evidence>
<dbReference type="EMBL" id="JAFBEV010000005">
    <property type="protein sequence ID" value="MBM7657364.1"/>
    <property type="molecule type" value="Genomic_DNA"/>
</dbReference>
<feature type="region of interest" description="Disordered" evidence="1">
    <location>
        <begin position="141"/>
        <end position="167"/>
    </location>
</feature>
<dbReference type="SMART" id="SM00278">
    <property type="entry name" value="HhH1"/>
    <property type="match status" value="2"/>
</dbReference>
<protein>
    <submittedName>
        <fullName evidence="3">Competence protein ComEA</fullName>
    </submittedName>
</protein>
<dbReference type="InterPro" id="IPR004509">
    <property type="entry name" value="Competence_ComEA_HhH"/>
</dbReference>
<proteinExistence type="predicted"/>
<name>A0ABS2Q6F1_9BACL</name>
<dbReference type="InterPro" id="IPR010994">
    <property type="entry name" value="RuvA_2-like"/>
</dbReference>
<feature type="region of interest" description="Disordered" evidence="1">
    <location>
        <begin position="48"/>
        <end position="74"/>
    </location>
</feature>
<sequence length="231" mass="24454">MEKIWRKYKPWIVGILCCLLAIVFFVYHAHASAEKQAELKKTDALLSQKPDESAASMQQDSSSGQEAGGASSSQTDTIMVDIKGAVAHPGVYPLQTTDRVNDAIERAGGFTAKADVNQMNLALKVKDEMVIYVPKKGEKSLPQVAGSSSAVSGDAQTMDNAPGGSTPAKVNINEADVTGLQNLPGIGPAKAQAILQYRTEHGPFKSVDDLNNVSGIGDKTLEKIKPAATTN</sequence>
<dbReference type="Gene3D" id="1.10.150.280">
    <property type="entry name" value="AF1531-like domain"/>
    <property type="match status" value="1"/>
</dbReference>
<dbReference type="InterPro" id="IPR019554">
    <property type="entry name" value="Soluble_ligand-bd"/>
</dbReference>
<dbReference type="PANTHER" id="PTHR21180">
    <property type="entry name" value="ENDONUCLEASE/EXONUCLEASE/PHOSPHATASE FAMILY DOMAIN-CONTAINING PROTEIN 1"/>
    <property type="match status" value="1"/>
</dbReference>
<feature type="domain" description="Helix-hairpin-helix DNA-binding motif class 1" evidence="2">
    <location>
        <begin position="178"/>
        <end position="197"/>
    </location>
</feature>
<dbReference type="InterPro" id="IPR051675">
    <property type="entry name" value="Endo/Exo/Phosphatase_dom_1"/>
</dbReference>
<feature type="compositionally biased region" description="Low complexity" evidence="1">
    <location>
        <begin position="58"/>
        <end position="74"/>
    </location>
</feature>
<keyword evidence="4" id="KW-1185">Reference proteome</keyword>
<evidence type="ECO:0000313" key="4">
    <source>
        <dbReference type="Proteomes" id="UP000823201"/>
    </source>
</evidence>
<accession>A0ABS2Q6F1</accession>
<dbReference type="Pfam" id="PF10531">
    <property type="entry name" value="SLBB"/>
    <property type="match status" value="1"/>
</dbReference>
<dbReference type="Proteomes" id="UP000823201">
    <property type="component" value="Unassembled WGS sequence"/>
</dbReference>
<evidence type="ECO:0000259" key="2">
    <source>
        <dbReference type="SMART" id="SM00278"/>
    </source>
</evidence>
<dbReference type="SUPFAM" id="SSF47781">
    <property type="entry name" value="RuvA domain 2-like"/>
    <property type="match status" value="1"/>
</dbReference>
<feature type="compositionally biased region" description="Low complexity" evidence="1">
    <location>
        <begin position="144"/>
        <end position="153"/>
    </location>
</feature>
<dbReference type="Pfam" id="PF12836">
    <property type="entry name" value="HHH_3"/>
    <property type="match status" value="1"/>
</dbReference>
<comment type="caution">
    <text evidence="3">The sequence shown here is derived from an EMBL/GenBank/DDBJ whole genome shotgun (WGS) entry which is preliminary data.</text>
</comment>